<dbReference type="PANTHER" id="PTHR30290">
    <property type="entry name" value="PERIPLASMIC BINDING COMPONENT OF ABC TRANSPORTER"/>
    <property type="match status" value="1"/>
</dbReference>
<feature type="compositionally biased region" description="Low complexity" evidence="1">
    <location>
        <begin position="482"/>
        <end position="495"/>
    </location>
</feature>
<dbReference type="PROSITE" id="PS51257">
    <property type="entry name" value="PROKAR_LIPOPROTEIN"/>
    <property type="match status" value="1"/>
</dbReference>
<feature type="region of interest" description="Disordered" evidence="1">
    <location>
        <begin position="474"/>
        <end position="520"/>
    </location>
</feature>
<evidence type="ECO:0000256" key="1">
    <source>
        <dbReference type="SAM" id="MobiDB-lite"/>
    </source>
</evidence>
<protein>
    <submittedName>
        <fullName evidence="4">ABC transporter substrate-binding protein</fullName>
    </submittedName>
</protein>
<dbReference type="Proteomes" id="UP001054925">
    <property type="component" value="Unassembled WGS sequence"/>
</dbReference>
<dbReference type="RefSeq" id="WP_003848521.1">
    <property type="nucleotide sequence ID" value="NZ_BQKK01000002.1"/>
</dbReference>
<name>A0AAV5G646_CORAM</name>
<reference evidence="4" key="1">
    <citation type="submission" date="2021-12" db="EMBL/GenBank/DDBJ databases">
        <title>Draft genome sequence of Corynebacterium ammoniagenes strain T-723.</title>
        <authorList>
            <person name="Matsuzawa M."/>
            <person name="Hiratani M."/>
            <person name="Abe I."/>
            <person name="Tsuji Y."/>
            <person name="Nakamura J."/>
        </authorList>
    </citation>
    <scope>NUCLEOTIDE SEQUENCE</scope>
    <source>
        <strain evidence="4">T-723</strain>
    </source>
</reference>
<dbReference type="SUPFAM" id="SSF53850">
    <property type="entry name" value="Periplasmic binding protein-like II"/>
    <property type="match status" value="1"/>
</dbReference>
<gene>
    <name evidence="4" type="ORF">CAT723_12460</name>
</gene>
<comment type="caution">
    <text evidence="4">The sequence shown here is derived from an EMBL/GenBank/DDBJ whole genome shotgun (WGS) entry which is preliminary data.</text>
</comment>
<dbReference type="Gene3D" id="3.40.190.10">
    <property type="entry name" value="Periplasmic binding protein-like II"/>
    <property type="match status" value="1"/>
</dbReference>
<dbReference type="InterPro" id="IPR000914">
    <property type="entry name" value="SBP_5_dom"/>
</dbReference>
<dbReference type="PANTHER" id="PTHR30290:SF65">
    <property type="entry name" value="MONOACYL PHOSPHATIDYLINOSITOL TETRAMANNOSIDE-BINDING PROTEIN LPQW-RELATED"/>
    <property type="match status" value="1"/>
</dbReference>
<dbReference type="Gene3D" id="3.10.105.10">
    <property type="entry name" value="Dipeptide-binding Protein, Domain 3"/>
    <property type="match status" value="1"/>
</dbReference>
<dbReference type="Pfam" id="PF00496">
    <property type="entry name" value="SBP_bac_5"/>
    <property type="match status" value="1"/>
</dbReference>
<keyword evidence="2" id="KW-0732">Signal</keyword>
<feature type="region of interest" description="Disordered" evidence="1">
    <location>
        <begin position="25"/>
        <end position="83"/>
    </location>
</feature>
<evidence type="ECO:0000313" key="4">
    <source>
        <dbReference type="EMBL" id="GJN42767.1"/>
    </source>
</evidence>
<accession>A0AAV5G646</accession>
<dbReference type="AlphaFoldDB" id="A0AAV5G646"/>
<evidence type="ECO:0000259" key="3">
    <source>
        <dbReference type="Pfam" id="PF00496"/>
    </source>
</evidence>
<evidence type="ECO:0000313" key="5">
    <source>
        <dbReference type="Proteomes" id="UP001054925"/>
    </source>
</evidence>
<evidence type="ECO:0000256" key="2">
    <source>
        <dbReference type="SAM" id="SignalP"/>
    </source>
</evidence>
<dbReference type="GO" id="GO:1904680">
    <property type="term" value="F:peptide transmembrane transporter activity"/>
    <property type="evidence" value="ECO:0007669"/>
    <property type="project" value="TreeGrafter"/>
</dbReference>
<dbReference type="CDD" id="cd08501">
    <property type="entry name" value="PBP2_Lpqw"/>
    <property type="match status" value="1"/>
</dbReference>
<organism evidence="4 5">
    <name type="scientific">Corynebacterium ammoniagenes</name>
    <name type="common">Brevibacterium ammoniagenes</name>
    <dbReference type="NCBI Taxonomy" id="1697"/>
    <lineage>
        <taxon>Bacteria</taxon>
        <taxon>Bacillati</taxon>
        <taxon>Actinomycetota</taxon>
        <taxon>Actinomycetes</taxon>
        <taxon>Mycobacteriales</taxon>
        <taxon>Corynebacteriaceae</taxon>
        <taxon>Corynebacterium</taxon>
    </lineage>
</organism>
<feature type="chain" id="PRO_5043327300" evidence="2">
    <location>
        <begin position="32"/>
        <end position="598"/>
    </location>
</feature>
<dbReference type="InterPro" id="IPR039424">
    <property type="entry name" value="SBP_5"/>
</dbReference>
<dbReference type="Gene3D" id="3.90.76.10">
    <property type="entry name" value="Dipeptide-binding Protein, Domain 1"/>
    <property type="match status" value="1"/>
</dbReference>
<feature type="compositionally biased region" description="Acidic residues" evidence="1">
    <location>
        <begin position="61"/>
        <end position="80"/>
    </location>
</feature>
<dbReference type="EMBL" id="BQKK01000002">
    <property type="protein sequence ID" value="GJN42767.1"/>
    <property type="molecule type" value="Genomic_DNA"/>
</dbReference>
<proteinExistence type="predicted"/>
<feature type="domain" description="Solute-binding protein family 5" evidence="3">
    <location>
        <begin position="146"/>
        <end position="365"/>
    </location>
</feature>
<dbReference type="GO" id="GO:0015833">
    <property type="term" value="P:peptide transport"/>
    <property type="evidence" value="ECO:0007669"/>
    <property type="project" value="TreeGrafter"/>
</dbReference>
<sequence length="598" mass="63789">MRRAGLKRFTGTSVVLTAALLASCMANPGPAPTLDEPEDQVDAPADEKSSGDGEASGQGEDAQDGDAPEGEDPASGEVEDGTERSAISVGIAPFQLGFNPHLVADGSELVDSIANLVFPSAFNGNFLDTDMLHSAVEVDAPSGTAQRLRYSIKEGAQWSDGTPITGADFDYLWKEMVSTPGVRDVAPYRAISKITTSAGGSIVTVDLSTRVEDWHQLFTHLLPSHLLESGQFDRVLESDIPASAGKFSVASIDQARGLITLNRNDRFWGNDPAKIDVVQLRAIRSTSQAANLLRSDQVRFVDIAPTQTLEEQLSLVGDISTETVHPTRQLRLNLSTQSEALTTPQLRRTMMSLIDSEQLARLATERSVDLRVPYGGNPLMGSATEQDIAALRAVSEQSPLRIGVDPTEPAAGIAAMTMVDMLRNQGIEASVVENRMTTIVGESLPEGEVDAVISGVDTSLTAANMASFFTCQTDEASEAETTESSAASESATAESSTEESSTETSHTEATEAPEENTDTAQKMWSGNLSLACGDEYEAWADSILSGELSAQEGLGLIRHINSEQALYLPLIDETRIRAFDTNRGGGSLAELDEMESDL</sequence>
<feature type="signal peptide" evidence="2">
    <location>
        <begin position="1"/>
        <end position="31"/>
    </location>
</feature>